<dbReference type="PROSITE" id="PS51292">
    <property type="entry name" value="ZF_RING_CH"/>
    <property type="match status" value="1"/>
</dbReference>
<dbReference type="PANTHER" id="PTHR46158">
    <property type="entry name" value="OS02G0165000 PROTEIN"/>
    <property type="match status" value="1"/>
</dbReference>
<organism evidence="7 8">
    <name type="scientific">Penstemon smallii</name>
    <dbReference type="NCBI Taxonomy" id="265156"/>
    <lineage>
        <taxon>Eukaryota</taxon>
        <taxon>Viridiplantae</taxon>
        <taxon>Streptophyta</taxon>
        <taxon>Embryophyta</taxon>
        <taxon>Tracheophyta</taxon>
        <taxon>Spermatophyta</taxon>
        <taxon>Magnoliopsida</taxon>
        <taxon>eudicotyledons</taxon>
        <taxon>Gunneridae</taxon>
        <taxon>Pentapetalae</taxon>
        <taxon>asterids</taxon>
        <taxon>lamiids</taxon>
        <taxon>Lamiales</taxon>
        <taxon>Plantaginaceae</taxon>
        <taxon>Cheloneae</taxon>
        <taxon>Penstemon</taxon>
    </lineage>
</organism>
<feature type="transmembrane region" description="Helical" evidence="5">
    <location>
        <begin position="380"/>
        <end position="403"/>
    </location>
</feature>
<dbReference type="AlphaFoldDB" id="A0ABD3SXP0"/>
<evidence type="ECO:0000313" key="8">
    <source>
        <dbReference type="Proteomes" id="UP001634393"/>
    </source>
</evidence>
<evidence type="ECO:0000256" key="4">
    <source>
        <dbReference type="SAM" id="MobiDB-lite"/>
    </source>
</evidence>
<feature type="region of interest" description="Disordered" evidence="4">
    <location>
        <begin position="127"/>
        <end position="149"/>
    </location>
</feature>
<evidence type="ECO:0000313" key="7">
    <source>
        <dbReference type="EMBL" id="KAL3829389.1"/>
    </source>
</evidence>
<dbReference type="Gene3D" id="3.30.40.10">
    <property type="entry name" value="Zinc/RING finger domain, C3HC4 (zinc finger)"/>
    <property type="match status" value="1"/>
</dbReference>
<evidence type="ECO:0000259" key="6">
    <source>
        <dbReference type="PROSITE" id="PS51292"/>
    </source>
</evidence>
<keyword evidence="5" id="KW-1133">Transmembrane helix</keyword>
<feature type="region of interest" description="Disordered" evidence="4">
    <location>
        <begin position="15"/>
        <end position="47"/>
    </location>
</feature>
<dbReference type="InterPro" id="IPR013083">
    <property type="entry name" value="Znf_RING/FYVE/PHD"/>
</dbReference>
<name>A0ABD3SXP0_9LAMI</name>
<dbReference type="PANTHER" id="PTHR46158:SF11">
    <property type="entry name" value="ZINC FINGER PROTEIN"/>
    <property type="match status" value="1"/>
</dbReference>
<keyword evidence="1" id="KW-0479">Metal-binding</keyword>
<dbReference type="SMART" id="SM00744">
    <property type="entry name" value="RINGv"/>
    <property type="match status" value="1"/>
</dbReference>
<keyword evidence="3" id="KW-0862">Zinc</keyword>
<accession>A0ABD3SXP0</accession>
<proteinExistence type="predicted"/>
<keyword evidence="5" id="KW-0472">Membrane</keyword>
<keyword evidence="5" id="KW-0812">Transmembrane</keyword>
<reference evidence="7 8" key="1">
    <citation type="submission" date="2024-12" db="EMBL/GenBank/DDBJ databases">
        <title>The unique morphological basis and parallel evolutionary history of personate flowers in Penstemon.</title>
        <authorList>
            <person name="Depatie T.H."/>
            <person name="Wessinger C.A."/>
        </authorList>
    </citation>
    <scope>NUCLEOTIDE SEQUENCE [LARGE SCALE GENOMIC DNA]</scope>
    <source>
        <strain evidence="7">WTNN_2</strain>
        <tissue evidence="7">Leaf</tissue>
    </source>
</reference>
<gene>
    <name evidence="7" type="ORF">ACJIZ3_018191</name>
</gene>
<feature type="domain" description="RING-CH-type" evidence="6">
    <location>
        <begin position="204"/>
        <end position="269"/>
    </location>
</feature>
<sequence>MGDQAISEMDNAVTEYKAMETPSTSASKVDSTKNMVPNPGPSTKYPDLTLQIPPRPSGKGLLQSPVVLNGNSSSSGGFLRALSFKKKITASDGERSSLLDLNPKPVPESPSLLSNFTWKRCTSLPTSNASNLSPHITAPSSTRTFTERQKEQISASRATVSRSLSVPGKNFLIVRSASFASRENHAPDTDGDIITLDPAHEDQEIPEEEAVCRICLDTCDCDCEERNTLKMACSCKGALNLVHEDCAITWFTTKGNRVCEVCRNEVTNLPVTLIRVPNATPRDNREQNQVDSSSAWQDFVVLVLISTICYFFFLEQLLIREMKSRALIIAAPISFTLGLTASIFAVILAIKEYIWTYAALEFALVALILHIFYSLLHLPAVYAILISSVIGFGFAISLNSLYIRFFSWRVQVAQESNQV</sequence>
<evidence type="ECO:0000256" key="2">
    <source>
        <dbReference type="ARBA" id="ARBA00022771"/>
    </source>
</evidence>
<dbReference type="Proteomes" id="UP001634393">
    <property type="component" value="Unassembled WGS sequence"/>
</dbReference>
<feature type="transmembrane region" description="Helical" evidence="5">
    <location>
        <begin position="295"/>
        <end position="314"/>
    </location>
</feature>
<keyword evidence="8" id="KW-1185">Reference proteome</keyword>
<comment type="caution">
    <text evidence="7">The sequence shown here is derived from an EMBL/GenBank/DDBJ whole genome shotgun (WGS) entry which is preliminary data.</text>
</comment>
<dbReference type="EMBL" id="JBJXBP010000005">
    <property type="protein sequence ID" value="KAL3829389.1"/>
    <property type="molecule type" value="Genomic_DNA"/>
</dbReference>
<protein>
    <recommendedName>
        <fullName evidence="6">RING-CH-type domain-containing protein</fullName>
    </recommendedName>
</protein>
<evidence type="ECO:0000256" key="1">
    <source>
        <dbReference type="ARBA" id="ARBA00022723"/>
    </source>
</evidence>
<feature type="compositionally biased region" description="Polar residues" evidence="4">
    <location>
        <begin position="127"/>
        <end position="144"/>
    </location>
</feature>
<dbReference type="CDD" id="cd16495">
    <property type="entry name" value="RING_CH-C4HC3_MARCH"/>
    <property type="match status" value="1"/>
</dbReference>
<feature type="transmembrane region" description="Helical" evidence="5">
    <location>
        <begin position="326"/>
        <end position="348"/>
    </location>
</feature>
<evidence type="ECO:0000256" key="3">
    <source>
        <dbReference type="ARBA" id="ARBA00022833"/>
    </source>
</evidence>
<dbReference type="SUPFAM" id="SSF57850">
    <property type="entry name" value="RING/U-box"/>
    <property type="match status" value="1"/>
</dbReference>
<feature type="transmembrane region" description="Helical" evidence="5">
    <location>
        <begin position="354"/>
        <end position="373"/>
    </location>
</feature>
<keyword evidence="2" id="KW-0863">Zinc-finger</keyword>
<dbReference type="InterPro" id="IPR011016">
    <property type="entry name" value="Znf_RING-CH"/>
</dbReference>
<dbReference type="GO" id="GO:0008270">
    <property type="term" value="F:zinc ion binding"/>
    <property type="evidence" value="ECO:0007669"/>
    <property type="project" value="UniProtKB-KW"/>
</dbReference>
<feature type="compositionally biased region" description="Polar residues" evidence="4">
    <location>
        <begin position="21"/>
        <end position="35"/>
    </location>
</feature>
<evidence type="ECO:0000256" key="5">
    <source>
        <dbReference type="SAM" id="Phobius"/>
    </source>
</evidence>
<dbReference type="Pfam" id="PF12906">
    <property type="entry name" value="RINGv"/>
    <property type="match status" value="1"/>
</dbReference>